<sequence length="117" mass="13651">MNKEIRGDFSRCHSSASQLRQIIKDNISTIEENLTSGLMYYSEDARYVAGSLEILEIKSIQLNDYSMTYRYQWYIFNACLDINTQDYITNAVTFIVHPEKIIFDIIDYDKPSTADEL</sequence>
<dbReference type="AlphaFoldDB" id="A0AAW7K9K3"/>
<comment type="caution">
    <text evidence="2">The sequence shown here is derived from an EMBL/GenBank/DDBJ whole genome shotgun (WGS) entry which is preliminary data.</text>
</comment>
<accession>A0AAW7K9K3</accession>
<dbReference type="EMBL" id="CPYD01000007">
    <property type="protein sequence ID" value="CNE66206.1"/>
    <property type="molecule type" value="Genomic_DNA"/>
</dbReference>
<dbReference type="Proteomes" id="UP000040578">
    <property type="component" value="Unassembled WGS sequence"/>
</dbReference>
<evidence type="ECO:0000313" key="4">
    <source>
        <dbReference type="Proteomes" id="UP001167864"/>
    </source>
</evidence>
<gene>
    <name evidence="1" type="ORF">ERS137967_02188</name>
    <name evidence="2" type="ORF">QVN42_11425</name>
</gene>
<dbReference type="RefSeq" id="WP_049598577.1">
    <property type="nucleotide sequence ID" value="NZ_CPYD01000007.1"/>
</dbReference>
<evidence type="ECO:0000313" key="3">
    <source>
        <dbReference type="Proteomes" id="UP000040578"/>
    </source>
</evidence>
<name>A0AAW7K9K3_9GAMM</name>
<organism evidence="2 4">
    <name type="scientific">Yersinia nurmii</name>
    <dbReference type="NCBI Taxonomy" id="685706"/>
    <lineage>
        <taxon>Bacteria</taxon>
        <taxon>Pseudomonadati</taxon>
        <taxon>Pseudomonadota</taxon>
        <taxon>Gammaproteobacteria</taxon>
        <taxon>Enterobacterales</taxon>
        <taxon>Yersiniaceae</taxon>
        <taxon>Yersinia</taxon>
    </lineage>
</organism>
<keyword evidence="3" id="KW-1185">Reference proteome</keyword>
<evidence type="ECO:0000313" key="2">
    <source>
        <dbReference type="EMBL" id="MDN0087990.1"/>
    </source>
</evidence>
<protein>
    <submittedName>
        <fullName evidence="2">Uncharacterized protein</fullName>
    </submittedName>
</protein>
<dbReference type="EMBL" id="JAUEHU010000010">
    <property type="protein sequence ID" value="MDN0087990.1"/>
    <property type="molecule type" value="Genomic_DNA"/>
</dbReference>
<proteinExistence type="predicted"/>
<reference evidence="1 3" key="1">
    <citation type="submission" date="2015-03" db="EMBL/GenBank/DDBJ databases">
        <authorList>
            <consortium name="Pathogen Informatics"/>
            <person name="Murphy D."/>
        </authorList>
    </citation>
    <scope>NUCLEOTIDE SEQUENCE [LARGE SCALE GENOMIC DNA]</scope>
    <source>
        <strain evidence="1">Type strain: CIP110231</strain>
        <strain evidence="3">type strain: CIP110231</strain>
    </source>
</reference>
<reference evidence="2" key="2">
    <citation type="submission" date="2023-06" db="EMBL/GenBank/DDBJ databases">
        <authorList>
            <person name="Polev D.E."/>
            <person name="Saitova A.T."/>
            <person name="Bogumilchik E.A."/>
            <person name="Kokorina G.I."/>
            <person name="Voskresenskaia E.A."/>
        </authorList>
    </citation>
    <scope>NUCLEOTIDE SEQUENCE</scope>
    <source>
        <strain evidence="2">2145 StPb PI</strain>
    </source>
</reference>
<dbReference type="Proteomes" id="UP001167864">
    <property type="component" value="Unassembled WGS sequence"/>
</dbReference>
<evidence type="ECO:0000313" key="1">
    <source>
        <dbReference type="EMBL" id="CNE66206.1"/>
    </source>
</evidence>